<evidence type="ECO:0000256" key="1">
    <source>
        <dbReference type="SAM" id="Phobius"/>
    </source>
</evidence>
<proteinExistence type="predicted"/>
<dbReference type="EMBL" id="BK014817">
    <property type="protein sequence ID" value="DAD77093.1"/>
    <property type="molecule type" value="Genomic_DNA"/>
</dbReference>
<reference evidence="2" key="1">
    <citation type="journal article" date="2021" name="Proc. Natl. Acad. Sci. U.S.A.">
        <title>A Catalog of Tens of Thousands of Viruses from Human Metagenomes Reveals Hidden Associations with Chronic Diseases.</title>
        <authorList>
            <person name="Tisza M.J."/>
            <person name="Buck C.B."/>
        </authorList>
    </citation>
    <scope>NUCLEOTIDE SEQUENCE</scope>
    <source>
        <strain evidence="2">Ct0d96</strain>
    </source>
</reference>
<keyword evidence="1" id="KW-0472">Membrane</keyword>
<keyword evidence="1" id="KW-0812">Transmembrane</keyword>
<organism evidence="2">
    <name type="scientific">Siphoviridae sp. ct0d96</name>
    <dbReference type="NCBI Taxonomy" id="2826268"/>
    <lineage>
        <taxon>Viruses</taxon>
        <taxon>Duplodnaviria</taxon>
        <taxon>Heunggongvirae</taxon>
        <taxon>Uroviricota</taxon>
        <taxon>Caudoviricetes</taxon>
    </lineage>
</organism>
<accession>A0A8S5M492</accession>
<protein>
    <submittedName>
        <fullName evidence="2">Uncharacterized protein</fullName>
    </submittedName>
</protein>
<sequence length="87" mass="10169">MNAINVVSSEKRCIEAANESSRNGLIRELREMQAEQERDKRRQSWLERHLVSVYEQLERAQWSSSFWKGIAFWGWAVAIGVTISLML</sequence>
<feature type="transmembrane region" description="Helical" evidence="1">
    <location>
        <begin position="66"/>
        <end position="86"/>
    </location>
</feature>
<evidence type="ECO:0000313" key="2">
    <source>
        <dbReference type="EMBL" id="DAD77093.1"/>
    </source>
</evidence>
<keyword evidence="1" id="KW-1133">Transmembrane helix</keyword>
<name>A0A8S5M492_9CAUD</name>